<dbReference type="AlphaFoldDB" id="A0A8T1KUN5"/>
<evidence type="ECO:0000313" key="2">
    <source>
        <dbReference type="EMBL" id="KAG2941544.1"/>
    </source>
</evidence>
<accession>A0A8T1KUN5</accession>
<comment type="caution">
    <text evidence="2">The sequence shown here is derived from an EMBL/GenBank/DDBJ whole genome shotgun (WGS) entry which is preliminary data.</text>
</comment>
<sequence>MRWSSPIRRRRWTDASDNGRVEKEEMRRQLSVQTAVQHQIQVAAASSVACEEVPARCRRKLDFMTLL</sequence>
<organism evidence="2 3">
    <name type="scientific">Phytophthora cactorum</name>
    <dbReference type="NCBI Taxonomy" id="29920"/>
    <lineage>
        <taxon>Eukaryota</taxon>
        <taxon>Sar</taxon>
        <taxon>Stramenopiles</taxon>
        <taxon>Oomycota</taxon>
        <taxon>Peronosporomycetes</taxon>
        <taxon>Peronosporales</taxon>
        <taxon>Peronosporaceae</taxon>
        <taxon>Phytophthora</taxon>
    </lineage>
</organism>
<proteinExistence type="predicted"/>
<reference evidence="2" key="1">
    <citation type="submission" date="2018-10" db="EMBL/GenBank/DDBJ databases">
        <title>Effector identification in a new, highly contiguous assembly of the strawberry crown rot pathogen Phytophthora cactorum.</title>
        <authorList>
            <person name="Armitage A.D."/>
            <person name="Nellist C.F."/>
            <person name="Bates H."/>
            <person name="Vickerstaff R.J."/>
            <person name="Harrison R.J."/>
        </authorList>
    </citation>
    <scope>NUCLEOTIDE SEQUENCE</scope>
    <source>
        <strain evidence="2">4040</strain>
    </source>
</reference>
<dbReference type="InterPro" id="IPR018247">
    <property type="entry name" value="EF_Hand_1_Ca_BS"/>
</dbReference>
<protein>
    <submittedName>
        <fullName evidence="2">Uncharacterized protein</fullName>
    </submittedName>
</protein>
<evidence type="ECO:0000313" key="3">
    <source>
        <dbReference type="Proteomes" id="UP000736787"/>
    </source>
</evidence>
<gene>
    <name evidence="2" type="ORF">PC117_g10216</name>
</gene>
<evidence type="ECO:0000256" key="1">
    <source>
        <dbReference type="SAM" id="MobiDB-lite"/>
    </source>
</evidence>
<dbReference type="PROSITE" id="PS00018">
    <property type="entry name" value="EF_HAND_1"/>
    <property type="match status" value="1"/>
</dbReference>
<dbReference type="EMBL" id="RCMK01000244">
    <property type="protein sequence ID" value="KAG2941544.1"/>
    <property type="molecule type" value="Genomic_DNA"/>
</dbReference>
<dbReference type="Proteomes" id="UP000736787">
    <property type="component" value="Unassembled WGS sequence"/>
</dbReference>
<feature type="compositionally biased region" description="Basic and acidic residues" evidence="1">
    <location>
        <begin position="12"/>
        <end position="26"/>
    </location>
</feature>
<feature type="region of interest" description="Disordered" evidence="1">
    <location>
        <begin position="1"/>
        <end position="26"/>
    </location>
</feature>
<name>A0A8T1KUN5_9STRA</name>